<evidence type="ECO:0000313" key="2">
    <source>
        <dbReference type="Proteomes" id="UP000308600"/>
    </source>
</evidence>
<sequence length="216" mass="23884">TVTSVAYSPDGRHVVSGSWDKTVRIWDASTGQPVGQPLQGHSNMITSVSYSPDGRYVVSGSHDKTVRIWDATVGQPVSQLLHNNHSLDQVSSSLPQRNITHPASSPILFPKTKHVLPHTCSQGSSEQCVPCSGVLYLSESSPNALLASAILHANSFHPWVTFDNKHILWLPLYLRTQFHAQLILIVSQDPLQHQITVDWTRFVHGDQWTSVFTPPV</sequence>
<organism evidence="1 2">
    <name type="scientific">Pluteus cervinus</name>
    <dbReference type="NCBI Taxonomy" id="181527"/>
    <lineage>
        <taxon>Eukaryota</taxon>
        <taxon>Fungi</taxon>
        <taxon>Dikarya</taxon>
        <taxon>Basidiomycota</taxon>
        <taxon>Agaricomycotina</taxon>
        <taxon>Agaricomycetes</taxon>
        <taxon>Agaricomycetidae</taxon>
        <taxon>Agaricales</taxon>
        <taxon>Pluteineae</taxon>
        <taxon>Pluteaceae</taxon>
        <taxon>Pluteus</taxon>
    </lineage>
</organism>
<dbReference type="EMBL" id="ML209086">
    <property type="protein sequence ID" value="TFK59081.1"/>
    <property type="molecule type" value="Genomic_DNA"/>
</dbReference>
<protein>
    <submittedName>
        <fullName evidence="1">WD40 repeat-like protein</fullName>
    </submittedName>
</protein>
<feature type="non-terminal residue" evidence="1">
    <location>
        <position position="1"/>
    </location>
</feature>
<reference evidence="1 2" key="1">
    <citation type="journal article" date="2019" name="Nat. Ecol. Evol.">
        <title>Megaphylogeny resolves global patterns of mushroom evolution.</title>
        <authorList>
            <person name="Varga T."/>
            <person name="Krizsan K."/>
            <person name="Foldi C."/>
            <person name="Dima B."/>
            <person name="Sanchez-Garcia M."/>
            <person name="Sanchez-Ramirez S."/>
            <person name="Szollosi G.J."/>
            <person name="Szarkandi J.G."/>
            <person name="Papp V."/>
            <person name="Albert L."/>
            <person name="Andreopoulos W."/>
            <person name="Angelini C."/>
            <person name="Antonin V."/>
            <person name="Barry K.W."/>
            <person name="Bougher N.L."/>
            <person name="Buchanan P."/>
            <person name="Buyck B."/>
            <person name="Bense V."/>
            <person name="Catcheside P."/>
            <person name="Chovatia M."/>
            <person name="Cooper J."/>
            <person name="Damon W."/>
            <person name="Desjardin D."/>
            <person name="Finy P."/>
            <person name="Geml J."/>
            <person name="Haridas S."/>
            <person name="Hughes K."/>
            <person name="Justo A."/>
            <person name="Karasinski D."/>
            <person name="Kautmanova I."/>
            <person name="Kiss B."/>
            <person name="Kocsube S."/>
            <person name="Kotiranta H."/>
            <person name="LaButti K.M."/>
            <person name="Lechner B.E."/>
            <person name="Liimatainen K."/>
            <person name="Lipzen A."/>
            <person name="Lukacs Z."/>
            <person name="Mihaltcheva S."/>
            <person name="Morgado L.N."/>
            <person name="Niskanen T."/>
            <person name="Noordeloos M.E."/>
            <person name="Ohm R.A."/>
            <person name="Ortiz-Santana B."/>
            <person name="Ovrebo C."/>
            <person name="Racz N."/>
            <person name="Riley R."/>
            <person name="Savchenko A."/>
            <person name="Shiryaev A."/>
            <person name="Soop K."/>
            <person name="Spirin V."/>
            <person name="Szebenyi C."/>
            <person name="Tomsovsky M."/>
            <person name="Tulloss R.E."/>
            <person name="Uehling J."/>
            <person name="Grigoriev I.V."/>
            <person name="Vagvolgyi C."/>
            <person name="Papp T."/>
            <person name="Martin F.M."/>
            <person name="Miettinen O."/>
            <person name="Hibbett D.S."/>
            <person name="Nagy L.G."/>
        </authorList>
    </citation>
    <scope>NUCLEOTIDE SEQUENCE [LARGE SCALE GENOMIC DNA]</scope>
    <source>
        <strain evidence="1 2">NL-1719</strain>
    </source>
</reference>
<evidence type="ECO:0000313" key="1">
    <source>
        <dbReference type="EMBL" id="TFK59081.1"/>
    </source>
</evidence>
<gene>
    <name evidence="1" type="ORF">BDN72DRAFT_781238</name>
</gene>
<dbReference type="Proteomes" id="UP000308600">
    <property type="component" value="Unassembled WGS sequence"/>
</dbReference>
<proteinExistence type="predicted"/>
<accession>A0ACD3A0J4</accession>
<keyword evidence="2" id="KW-1185">Reference proteome</keyword>
<name>A0ACD3A0J4_9AGAR</name>